<proteinExistence type="predicted"/>
<organism evidence="1 2">
    <name type="scientific">Methylorubrum aminovorans</name>
    <dbReference type="NCBI Taxonomy" id="269069"/>
    <lineage>
        <taxon>Bacteria</taxon>
        <taxon>Pseudomonadati</taxon>
        <taxon>Pseudomonadota</taxon>
        <taxon>Alphaproteobacteria</taxon>
        <taxon>Hyphomicrobiales</taxon>
        <taxon>Methylobacteriaceae</taxon>
        <taxon>Methylorubrum</taxon>
    </lineage>
</organism>
<comment type="caution">
    <text evidence="1">The sequence shown here is derived from an EMBL/GenBank/DDBJ whole genome shotgun (WGS) entry which is preliminary data.</text>
</comment>
<keyword evidence="2" id="KW-1185">Reference proteome</keyword>
<gene>
    <name evidence="1" type="ORF">LNAOJCKE_4511</name>
</gene>
<evidence type="ECO:0000313" key="1">
    <source>
        <dbReference type="EMBL" id="GJE67281.1"/>
    </source>
</evidence>
<dbReference type="EMBL" id="BPRC01000025">
    <property type="protein sequence ID" value="GJE67281.1"/>
    <property type="molecule type" value="Genomic_DNA"/>
</dbReference>
<dbReference type="Proteomes" id="UP001055039">
    <property type="component" value="Unassembled WGS sequence"/>
</dbReference>
<dbReference type="RefSeq" id="WP_283214540.1">
    <property type="nucleotide sequence ID" value="NZ_BAAADH010000075.1"/>
</dbReference>
<evidence type="ECO:0000313" key="2">
    <source>
        <dbReference type="Proteomes" id="UP001055039"/>
    </source>
</evidence>
<reference evidence="1" key="1">
    <citation type="journal article" date="2021" name="Front. Microbiol.">
        <title>Comprehensive Comparative Genomics and Phenotyping of Methylobacterium Species.</title>
        <authorList>
            <person name="Alessa O."/>
            <person name="Ogura Y."/>
            <person name="Fujitani Y."/>
            <person name="Takami H."/>
            <person name="Hayashi T."/>
            <person name="Sahin N."/>
            <person name="Tani A."/>
        </authorList>
    </citation>
    <scope>NUCLEOTIDE SEQUENCE</scope>
    <source>
        <strain evidence="1">NBRC 15686</strain>
    </source>
</reference>
<protein>
    <submittedName>
        <fullName evidence="1">Uncharacterized protein</fullName>
    </submittedName>
</protein>
<reference evidence="1" key="2">
    <citation type="submission" date="2021-08" db="EMBL/GenBank/DDBJ databases">
        <authorList>
            <person name="Tani A."/>
            <person name="Ola A."/>
            <person name="Ogura Y."/>
            <person name="Katsura K."/>
            <person name="Hayashi T."/>
        </authorList>
    </citation>
    <scope>NUCLEOTIDE SEQUENCE</scope>
    <source>
        <strain evidence="1">NBRC 15686</strain>
    </source>
</reference>
<sequence>MLDLAEAVKANAFATAVQRDKTSMPGARPNAARTAILLARARKV</sequence>
<name>A0ABQ4UKQ8_9HYPH</name>
<accession>A0ABQ4UKQ8</accession>